<dbReference type="Proteomes" id="UP000738349">
    <property type="component" value="Unassembled WGS sequence"/>
</dbReference>
<evidence type="ECO:0000256" key="1">
    <source>
        <dbReference type="SAM" id="Coils"/>
    </source>
</evidence>
<dbReference type="EMBL" id="JAGMUV010000005">
    <property type="protein sequence ID" value="KAH7156833.1"/>
    <property type="molecule type" value="Genomic_DNA"/>
</dbReference>
<comment type="caution">
    <text evidence="4">The sequence shown here is derived from an EMBL/GenBank/DDBJ whole genome shotgun (WGS) entry which is preliminary data.</text>
</comment>
<feature type="compositionally biased region" description="Basic and acidic residues" evidence="2">
    <location>
        <begin position="133"/>
        <end position="145"/>
    </location>
</feature>
<evidence type="ECO:0000256" key="2">
    <source>
        <dbReference type="SAM" id="MobiDB-lite"/>
    </source>
</evidence>
<feature type="compositionally biased region" description="Polar residues" evidence="2">
    <location>
        <begin position="226"/>
        <end position="237"/>
    </location>
</feature>
<feature type="region of interest" description="Disordered" evidence="2">
    <location>
        <begin position="299"/>
        <end position="331"/>
    </location>
</feature>
<dbReference type="AlphaFoldDB" id="A0A9P9F7H4"/>
<gene>
    <name evidence="4" type="ORF">EDB81DRAFT_881130</name>
</gene>
<evidence type="ECO:0000313" key="4">
    <source>
        <dbReference type="EMBL" id="KAH7156833.1"/>
    </source>
</evidence>
<keyword evidence="3" id="KW-0472">Membrane</keyword>
<keyword evidence="3" id="KW-1133">Transmembrane helix</keyword>
<organism evidence="4 5">
    <name type="scientific">Dactylonectria macrodidyma</name>
    <dbReference type="NCBI Taxonomy" id="307937"/>
    <lineage>
        <taxon>Eukaryota</taxon>
        <taxon>Fungi</taxon>
        <taxon>Dikarya</taxon>
        <taxon>Ascomycota</taxon>
        <taxon>Pezizomycotina</taxon>
        <taxon>Sordariomycetes</taxon>
        <taxon>Hypocreomycetidae</taxon>
        <taxon>Hypocreales</taxon>
        <taxon>Nectriaceae</taxon>
        <taxon>Dactylonectria</taxon>
    </lineage>
</organism>
<feature type="compositionally biased region" description="Polar residues" evidence="2">
    <location>
        <begin position="246"/>
        <end position="258"/>
    </location>
</feature>
<feature type="region of interest" description="Disordered" evidence="2">
    <location>
        <begin position="182"/>
        <end position="276"/>
    </location>
</feature>
<feature type="compositionally biased region" description="Basic and acidic residues" evidence="2">
    <location>
        <begin position="307"/>
        <end position="317"/>
    </location>
</feature>
<feature type="coiled-coil region" evidence="1">
    <location>
        <begin position="78"/>
        <end position="105"/>
    </location>
</feature>
<evidence type="ECO:0000313" key="5">
    <source>
        <dbReference type="Proteomes" id="UP000738349"/>
    </source>
</evidence>
<dbReference type="OrthoDB" id="10535154at2759"/>
<proteinExistence type="predicted"/>
<keyword evidence="1" id="KW-0175">Coiled coil</keyword>
<keyword evidence="3" id="KW-0812">Transmembrane</keyword>
<feature type="transmembrane region" description="Helical" evidence="3">
    <location>
        <begin position="28"/>
        <end position="48"/>
    </location>
</feature>
<name>A0A9P9F7H4_9HYPO</name>
<keyword evidence="5" id="KW-1185">Reference proteome</keyword>
<sequence length="368" mass="41390">MPVLNLTAIVAHSHQRRKECDESASTGYMAGLIIMGLLFTGLAVYALWHRTHFVHTTKAAQDLVARYKEQRATAKTTKAKFNLMLKMAHKEKAALEEENQKLRRQICRIPMRVRTGAEKIRDRNIYPTAAAPVDKKKPEVVEQQRQKQQQKPPVDNEGYWGVYETPYPDSAGLKSPGALSMYCSGGSGDDDRGRAETRHQAKEISGRQSRQSSRKLEGNRKHKTGNRSLSQTPSSRSAAPIRTRCLTISTAAPTQTIALSKPPIGKRRYSEQTHRRPLMEDKQGCIENSEETRCLQPEKYKGVARQDSVERKKENKSEWPFQGGGQDDLDTHAPVSLERLAGVNKILTKKEINEFGSRQKSTKVALSN</sequence>
<feature type="compositionally biased region" description="Basic and acidic residues" evidence="2">
    <location>
        <begin position="189"/>
        <end position="205"/>
    </location>
</feature>
<feature type="region of interest" description="Disordered" evidence="2">
    <location>
        <begin position="123"/>
        <end position="163"/>
    </location>
</feature>
<accession>A0A9P9F7H4</accession>
<reference evidence="4" key="1">
    <citation type="journal article" date="2021" name="Nat. Commun.">
        <title>Genetic determinants of endophytism in the Arabidopsis root mycobiome.</title>
        <authorList>
            <person name="Mesny F."/>
            <person name="Miyauchi S."/>
            <person name="Thiergart T."/>
            <person name="Pickel B."/>
            <person name="Atanasova L."/>
            <person name="Karlsson M."/>
            <person name="Huettel B."/>
            <person name="Barry K.W."/>
            <person name="Haridas S."/>
            <person name="Chen C."/>
            <person name="Bauer D."/>
            <person name="Andreopoulos W."/>
            <person name="Pangilinan J."/>
            <person name="LaButti K."/>
            <person name="Riley R."/>
            <person name="Lipzen A."/>
            <person name="Clum A."/>
            <person name="Drula E."/>
            <person name="Henrissat B."/>
            <person name="Kohler A."/>
            <person name="Grigoriev I.V."/>
            <person name="Martin F.M."/>
            <person name="Hacquard S."/>
        </authorList>
    </citation>
    <scope>NUCLEOTIDE SEQUENCE</scope>
    <source>
        <strain evidence="4">MPI-CAGE-AT-0147</strain>
    </source>
</reference>
<evidence type="ECO:0000256" key="3">
    <source>
        <dbReference type="SAM" id="Phobius"/>
    </source>
</evidence>
<protein>
    <submittedName>
        <fullName evidence="4">Uncharacterized protein</fullName>
    </submittedName>
</protein>